<dbReference type="Pfam" id="PF09186">
    <property type="entry name" value="DUF1949"/>
    <property type="match status" value="1"/>
</dbReference>
<keyword evidence="5" id="KW-1185">Reference proteome</keyword>
<dbReference type="RefSeq" id="WP_101344916.1">
    <property type="nucleotide sequence ID" value="NZ_PJAI02000008.1"/>
</dbReference>
<organism evidence="4 5">
    <name type="scientific">Colwellia echini</name>
    <dbReference type="NCBI Taxonomy" id="1982103"/>
    <lineage>
        <taxon>Bacteria</taxon>
        <taxon>Pseudomonadati</taxon>
        <taxon>Pseudomonadota</taxon>
        <taxon>Gammaproteobacteria</taxon>
        <taxon>Alteromonadales</taxon>
        <taxon>Colwelliaceae</taxon>
        <taxon>Colwellia</taxon>
    </lineage>
</organism>
<dbReference type="Proteomes" id="UP000815846">
    <property type="component" value="Unassembled WGS sequence"/>
</dbReference>
<dbReference type="InterPro" id="IPR035647">
    <property type="entry name" value="EFG_III/V"/>
</dbReference>
<comment type="similarity">
    <text evidence="1">Belongs to the IMPACT family.</text>
</comment>
<dbReference type="SUPFAM" id="SSF54980">
    <property type="entry name" value="EF-G C-terminal domain-like"/>
    <property type="match status" value="1"/>
</dbReference>
<dbReference type="InterPro" id="IPR015269">
    <property type="entry name" value="UPF0029_Impact_C"/>
</dbReference>
<dbReference type="Gene3D" id="3.30.70.240">
    <property type="match status" value="1"/>
</dbReference>
<dbReference type="InterPro" id="IPR020569">
    <property type="entry name" value="UPF0029_Impact_CS"/>
</dbReference>
<dbReference type="InterPro" id="IPR023582">
    <property type="entry name" value="Impact"/>
</dbReference>
<feature type="domain" description="Impact N-terminal" evidence="2">
    <location>
        <begin position="20"/>
        <end position="126"/>
    </location>
</feature>
<evidence type="ECO:0000313" key="4">
    <source>
        <dbReference type="EMBL" id="TYK65809.1"/>
    </source>
</evidence>
<dbReference type="PROSITE" id="PS00910">
    <property type="entry name" value="UPF0029"/>
    <property type="match status" value="1"/>
</dbReference>
<dbReference type="EMBL" id="PJAI02000008">
    <property type="protein sequence ID" value="TYK65809.1"/>
    <property type="molecule type" value="Genomic_DNA"/>
</dbReference>
<dbReference type="PANTHER" id="PTHR16301:SF20">
    <property type="entry name" value="IMPACT FAMILY MEMBER YIGZ"/>
    <property type="match status" value="1"/>
</dbReference>
<evidence type="ECO:0000259" key="3">
    <source>
        <dbReference type="Pfam" id="PF09186"/>
    </source>
</evidence>
<dbReference type="Gene3D" id="3.30.230.30">
    <property type="entry name" value="Impact, N-terminal domain"/>
    <property type="match status" value="1"/>
</dbReference>
<dbReference type="InterPro" id="IPR001498">
    <property type="entry name" value="Impact_N"/>
</dbReference>
<evidence type="ECO:0000256" key="1">
    <source>
        <dbReference type="ARBA" id="ARBA00007665"/>
    </source>
</evidence>
<protein>
    <submittedName>
        <fullName evidence="4">YigZ family protein</fullName>
    </submittedName>
</protein>
<proteinExistence type="inferred from homology"/>
<dbReference type="SUPFAM" id="SSF54211">
    <property type="entry name" value="Ribosomal protein S5 domain 2-like"/>
    <property type="match status" value="1"/>
</dbReference>
<dbReference type="InterPro" id="IPR036956">
    <property type="entry name" value="Impact_N_sf"/>
</dbReference>
<evidence type="ECO:0000313" key="5">
    <source>
        <dbReference type="Proteomes" id="UP000815846"/>
    </source>
</evidence>
<dbReference type="PANTHER" id="PTHR16301">
    <property type="entry name" value="IMPACT-RELATED"/>
    <property type="match status" value="1"/>
</dbReference>
<evidence type="ECO:0000259" key="2">
    <source>
        <dbReference type="Pfam" id="PF01205"/>
    </source>
</evidence>
<reference evidence="4 5" key="1">
    <citation type="submission" date="2019-08" db="EMBL/GenBank/DDBJ databases">
        <title>Microbe sample from Colwellia echini.</title>
        <authorList>
            <person name="Christiansen L."/>
            <person name="Pathiraja D."/>
            <person name="Schultz-Johansen M."/>
            <person name="Choi I.-G."/>
            <person name="Stougaard P."/>
        </authorList>
    </citation>
    <scope>NUCLEOTIDE SEQUENCE [LARGE SCALE GENOMIC DNA]</scope>
    <source>
        <strain evidence="4 5">A3</strain>
    </source>
</reference>
<sequence>MSKSFLIAVNEVEDELIVNRSRFICYLRPCESIADAKLMLKELQQLHPQASHHCQAFLTKAADDSQGYGFSDDGEPSGTAGKPMLLALQGGGIGQVCAIVVRYFGGKKLGTGGLQRAYGGSVRQALTLLQSKIKIAMVHKTLACQYSQVDDVLHLLRLIDGEVVSQQYQQNVVLQLAIPVAKLSLIQEQLHTLSAGQLQLTASGQENKTCNIKT</sequence>
<dbReference type="Pfam" id="PF01205">
    <property type="entry name" value="Impact_N"/>
    <property type="match status" value="1"/>
</dbReference>
<comment type="caution">
    <text evidence="4">The sequence shown here is derived from an EMBL/GenBank/DDBJ whole genome shotgun (WGS) entry which is preliminary data.</text>
</comment>
<gene>
    <name evidence="4" type="ORF">CWS31_009180</name>
</gene>
<feature type="domain" description="UPF0029" evidence="3">
    <location>
        <begin position="142"/>
        <end position="197"/>
    </location>
</feature>
<dbReference type="InterPro" id="IPR015796">
    <property type="entry name" value="Impact_YigZ-like"/>
</dbReference>
<name>A0ABY3MXA2_9GAMM</name>
<dbReference type="NCBIfam" id="TIGR00257">
    <property type="entry name" value="IMPACT_YIGZ"/>
    <property type="match status" value="1"/>
</dbReference>
<accession>A0ABY3MXA2</accession>
<dbReference type="InterPro" id="IPR020568">
    <property type="entry name" value="Ribosomal_Su5_D2-typ_SF"/>
</dbReference>